<evidence type="ECO:0000313" key="4">
    <source>
        <dbReference type="Proteomes" id="UP000035682"/>
    </source>
</evidence>
<feature type="compositionally biased region" description="Basic and acidic residues" evidence="2">
    <location>
        <begin position="86"/>
        <end position="97"/>
    </location>
</feature>
<evidence type="ECO:0000313" key="5">
    <source>
        <dbReference type="WBParaSite" id="SRAE_2000235400.1"/>
    </source>
</evidence>
<feature type="compositionally biased region" description="Basic and acidic residues" evidence="2">
    <location>
        <begin position="209"/>
        <end position="254"/>
    </location>
</feature>
<dbReference type="GO" id="GO:0016787">
    <property type="term" value="F:hydrolase activity"/>
    <property type="evidence" value="ECO:0007669"/>
    <property type="project" value="UniProtKB-KW"/>
</dbReference>
<organism evidence="3">
    <name type="scientific">Strongyloides ratti</name>
    <name type="common">Parasitic roundworm</name>
    <dbReference type="NCBI Taxonomy" id="34506"/>
    <lineage>
        <taxon>Eukaryota</taxon>
        <taxon>Metazoa</taxon>
        <taxon>Ecdysozoa</taxon>
        <taxon>Nematoda</taxon>
        <taxon>Chromadorea</taxon>
        <taxon>Rhabditida</taxon>
        <taxon>Tylenchina</taxon>
        <taxon>Panagrolaimomorpha</taxon>
        <taxon>Strongyloidoidea</taxon>
        <taxon>Strongyloididae</taxon>
        <taxon>Strongyloides</taxon>
    </lineage>
</organism>
<dbReference type="EMBL" id="LN609529">
    <property type="protein sequence ID" value="CEF67693.1"/>
    <property type="molecule type" value="Genomic_DNA"/>
</dbReference>
<dbReference type="WormBase" id="SRAE_2000235400">
    <property type="protein sequence ID" value="SRP00056"/>
    <property type="gene ID" value="WBGene00262564"/>
</dbReference>
<name>A0A090LHU8_STRRB</name>
<dbReference type="RefSeq" id="XP_024506893.1">
    <property type="nucleotide sequence ID" value="XM_024653414.1"/>
</dbReference>
<gene>
    <name evidence="3 5 6" type="ORF">SRAE_2000235400</name>
</gene>
<dbReference type="GeneID" id="36380058"/>
<feature type="region of interest" description="Disordered" evidence="2">
    <location>
        <begin position="86"/>
        <end position="108"/>
    </location>
</feature>
<keyword evidence="1" id="KW-0175">Coiled coil</keyword>
<evidence type="ECO:0000256" key="2">
    <source>
        <dbReference type="SAM" id="MobiDB-lite"/>
    </source>
</evidence>
<dbReference type="AlphaFoldDB" id="A0A090LHU8"/>
<reference evidence="3 4" key="1">
    <citation type="submission" date="2014-09" db="EMBL/GenBank/DDBJ databases">
        <authorList>
            <person name="Martin A.A."/>
        </authorList>
    </citation>
    <scope>NUCLEOTIDE SEQUENCE</scope>
    <source>
        <strain evidence="4">ED321</strain>
        <strain evidence="3">ED321 Heterogonic</strain>
    </source>
</reference>
<evidence type="ECO:0000313" key="6">
    <source>
        <dbReference type="WormBase" id="SRAE_2000235400"/>
    </source>
</evidence>
<reference evidence="5" key="2">
    <citation type="submission" date="2020-12" db="UniProtKB">
        <authorList>
            <consortium name="WormBaseParasite"/>
        </authorList>
    </citation>
    <scope>IDENTIFICATION</scope>
</reference>
<keyword evidence="3" id="KW-0378">Hydrolase</keyword>
<dbReference type="eggNOG" id="ENOG502TBRF">
    <property type="taxonomic scope" value="Eukaryota"/>
</dbReference>
<dbReference type="WBParaSite" id="SRAE_2000235400.1">
    <property type="protein sequence ID" value="SRAE_2000235400.1"/>
    <property type="gene ID" value="WBGene00262564"/>
</dbReference>
<feature type="compositionally biased region" description="Basic and acidic residues" evidence="2">
    <location>
        <begin position="284"/>
        <end position="296"/>
    </location>
</feature>
<feature type="region of interest" description="Disordered" evidence="2">
    <location>
        <begin position="209"/>
        <end position="320"/>
    </location>
</feature>
<evidence type="ECO:0000313" key="3">
    <source>
        <dbReference type="EMBL" id="CEF67693.1"/>
    </source>
</evidence>
<dbReference type="CTD" id="36380058"/>
<protein>
    <submittedName>
        <fullName evidence="3 5">Glycoside hydrolase, family 11/12-containing protein</fullName>
    </submittedName>
</protein>
<accession>A0A090LHU8</accession>
<proteinExistence type="predicted"/>
<sequence>MSDDVSALFKKKSGKKKDKVKKHVVNLDEVFAELKKSNRKLEDEILENEEELEDEYIQVIQQEEDLSEIIPQGLSITNYDEATIIEHTEPEEKKEDVPVTTKGWGTVNQTSVDTPTVINTQSSSSAYVPPASRNSRVRIDINSVASFPSITDAQEIEKEIEEHKSHSSSMTNTVKGKGVAINFAELLPKVENNLAQIYGSSRMDKIGSRSNYEKRYDDGPGRGYRDDRGGGRRDDRPEKKLLPCDTDTNWKSDKVGPVNSVRQVPVDNTPDNWRRGPAPTSAPEEPKNNSEIERRPPPPSSSTGTLPPAKNRYVPPHMRN</sequence>
<feature type="coiled-coil region" evidence="1">
    <location>
        <begin position="24"/>
        <end position="66"/>
    </location>
</feature>
<evidence type="ECO:0000256" key="1">
    <source>
        <dbReference type="SAM" id="Coils"/>
    </source>
</evidence>
<dbReference type="Proteomes" id="UP000035682">
    <property type="component" value="Unplaced"/>
</dbReference>
<keyword evidence="4" id="KW-1185">Reference proteome</keyword>